<dbReference type="PhylomeDB" id="A7TTL5"/>
<dbReference type="InParanoid" id="A7TTL5"/>
<evidence type="ECO:0000256" key="1">
    <source>
        <dbReference type="SAM" id="MobiDB-lite"/>
    </source>
</evidence>
<reference evidence="2 3" key="1">
    <citation type="journal article" date="2007" name="Proc. Natl. Acad. Sci. U.S.A.">
        <title>Independent sorting-out of thousands of duplicated gene pairs in two yeast species descended from a whole-genome duplication.</title>
        <authorList>
            <person name="Scannell D.R."/>
            <person name="Frank A.C."/>
            <person name="Conant G.C."/>
            <person name="Byrne K.P."/>
            <person name="Woolfit M."/>
            <person name="Wolfe K.H."/>
        </authorList>
    </citation>
    <scope>NUCLEOTIDE SEQUENCE [LARGE SCALE GENOMIC DNA]</scope>
    <source>
        <strain evidence="3">ATCC 22028 / DSM 70294 / BCRC 21397 / CBS 2163 / NBRC 10782 / NRRL Y-8283 / UCD 57-17</strain>
    </source>
</reference>
<feature type="compositionally biased region" description="Polar residues" evidence="1">
    <location>
        <begin position="34"/>
        <end position="55"/>
    </location>
</feature>
<feature type="compositionally biased region" description="Low complexity" evidence="1">
    <location>
        <begin position="85"/>
        <end position="94"/>
    </location>
</feature>
<proteinExistence type="predicted"/>
<dbReference type="GeneID" id="5542377"/>
<keyword evidence="3" id="KW-1185">Reference proteome</keyword>
<protein>
    <submittedName>
        <fullName evidence="2">Uncharacterized protein</fullName>
    </submittedName>
</protein>
<dbReference type="OrthoDB" id="3994232at2759"/>
<dbReference type="AlphaFoldDB" id="A7TTL5"/>
<dbReference type="RefSeq" id="XP_001642253.1">
    <property type="nucleotide sequence ID" value="XM_001642203.1"/>
</dbReference>
<organism evidence="3">
    <name type="scientific">Vanderwaltozyma polyspora (strain ATCC 22028 / DSM 70294 / BCRC 21397 / CBS 2163 / NBRC 10782 / NRRL Y-8283 / UCD 57-17)</name>
    <name type="common">Kluyveromyces polysporus</name>
    <dbReference type="NCBI Taxonomy" id="436907"/>
    <lineage>
        <taxon>Eukaryota</taxon>
        <taxon>Fungi</taxon>
        <taxon>Dikarya</taxon>
        <taxon>Ascomycota</taxon>
        <taxon>Saccharomycotina</taxon>
        <taxon>Saccharomycetes</taxon>
        <taxon>Saccharomycetales</taxon>
        <taxon>Saccharomycetaceae</taxon>
        <taxon>Vanderwaltozyma</taxon>
    </lineage>
</organism>
<dbReference type="KEGG" id="vpo:Kpol_191p4"/>
<dbReference type="OMA" id="NAEWRTH"/>
<evidence type="ECO:0000313" key="3">
    <source>
        <dbReference type="Proteomes" id="UP000000267"/>
    </source>
</evidence>
<dbReference type="HOGENOM" id="CLU_011912_0_0_1"/>
<name>A7TTL5_VANPO</name>
<sequence length="691" mass="78934">MLQNIVINNNNNIINNVTNVIKKENFNFIASYSNNKPLKSSHVQNNVINSGNKSMSPLLISNHKNSDDDDKDKDKKCVNDKDNNDNNASNNNNNNDDDDENKNKNKDKDKDKDKDKNLINNDNNDDYNDKYNRIGLDNSSHIIGNNYSDHNDGNNLLPTVTSIKSEGISGIDELHMASDGIIPIKQLDSHIFFPPTNVHIMNLLNFDSKQSSIELIYSSNDTPGIISQRNGSWESVVTNLIQMDPINKYYSMRIAHNNPIEDISYIEIDDKNFVDFIWSICNNTLCVGQFCLFPQKKFEEMMAMLKSLDQDYPIIHRVIRYTVATFMKDLYHKQGLFELSNMWDTLVRIPSIRPCLDIMNQRINACNNYIECVSLAFSVALLFSPHSTGLNSEWRSHLSGLYTLTRKACSLLNEKVLLTENGKNAFSLFGMINALFCRTEVCAYIAADNGGILTTVDGLNTSYNVEPFSKFHILSDSFDLAVGCTTAIYPVCRKITEELLRWKQQGINLSGTNLVKFKYTNTNGDFRNYLFQFGSKMLEDLVKDAKKCDTKKALKDVDDYKLRFTISKCNDLDVYSLQLYLKVFFLNQEHSNLSEIIEILETILEAWYSMPYSKTVGIKTHWAIYYSALVSIVIQHSNLTTHFVKILDDIARTGLDMAINSTKKLRYISDILQSKEYDKLIDPSTADYIVY</sequence>
<feature type="compositionally biased region" description="Basic and acidic residues" evidence="1">
    <location>
        <begin position="72"/>
        <end position="84"/>
    </location>
</feature>
<accession>A7TTL5</accession>
<feature type="compositionally biased region" description="Basic and acidic residues" evidence="1">
    <location>
        <begin position="101"/>
        <end position="117"/>
    </location>
</feature>
<dbReference type="STRING" id="436907.A7TTL5"/>
<dbReference type="EMBL" id="DS480586">
    <property type="protein sequence ID" value="EDO14395.1"/>
    <property type="molecule type" value="Genomic_DNA"/>
</dbReference>
<dbReference type="Proteomes" id="UP000000267">
    <property type="component" value="Unassembled WGS sequence"/>
</dbReference>
<dbReference type="eggNOG" id="ENOG502R1US">
    <property type="taxonomic scope" value="Eukaryota"/>
</dbReference>
<evidence type="ECO:0000313" key="2">
    <source>
        <dbReference type="EMBL" id="EDO14395.1"/>
    </source>
</evidence>
<gene>
    <name evidence="2" type="ORF">Kpol_191p4</name>
</gene>
<feature type="region of interest" description="Disordered" evidence="1">
    <location>
        <begin position="34"/>
        <end position="131"/>
    </location>
</feature>